<reference evidence="4" key="5">
    <citation type="submission" date="2020-05" db="EMBL/GenBank/DDBJ databases">
        <authorList>
            <person name="Brown S."/>
            <person name="Huntemann M."/>
            <person name="Clum A."/>
            <person name="Spunde A."/>
            <person name="Palaniappan K."/>
            <person name="Ritter S."/>
            <person name="Mikhailova N."/>
            <person name="Chen I.-M."/>
            <person name="Stamatis D."/>
            <person name="Reddy T."/>
            <person name="O'Malley R."/>
            <person name="Daum C."/>
            <person name="Shapiro N."/>
            <person name="Ivanova N."/>
            <person name="Kyrpides N."/>
            <person name="Woyke T."/>
        </authorList>
    </citation>
    <scope>NUCLEOTIDE SEQUENCE</scope>
    <source>
        <strain evidence="4">DJ080</strain>
    </source>
</reference>
<reference evidence="5 7" key="3">
    <citation type="submission" date="2017-02" db="EMBL/GenBank/DDBJ databases">
        <title>Genome sequence of Clostridium beijerinckii Br21.</title>
        <authorList>
            <person name="Fonseca B.C."/>
            <person name="Guazzaroni M.E."/>
            <person name="Riano-Pachon D.M."/>
            <person name="Reginatto V."/>
        </authorList>
    </citation>
    <scope>NUCLEOTIDE SEQUENCE [LARGE SCALE GENOMIC DNA]</scope>
    <source>
        <strain evidence="5 7">Br21</strain>
    </source>
</reference>
<dbReference type="EMBL" id="CP010086">
    <property type="protein sequence ID" value="AJG96848.1"/>
    <property type="molecule type" value="Genomic_DNA"/>
</dbReference>
<dbReference type="Proteomes" id="UP000631418">
    <property type="component" value="Unassembled WGS sequence"/>
</dbReference>
<dbReference type="EMBL" id="JABAGV010000070">
    <property type="protein sequence ID" value="MBC2476965.1"/>
    <property type="molecule type" value="Genomic_DNA"/>
</dbReference>
<proteinExistence type="predicted"/>
<dbReference type="Proteomes" id="UP001194098">
    <property type="component" value="Unassembled WGS sequence"/>
</dbReference>
<evidence type="ECO:0000313" key="7">
    <source>
        <dbReference type="Proteomes" id="UP000190959"/>
    </source>
</evidence>
<organism evidence="1 6">
    <name type="scientific">Clostridium beijerinckii</name>
    <name type="common">Clostridium MP</name>
    <dbReference type="NCBI Taxonomy" id="1520"/>
    <lineage>
        <taxon>Bacteria</taxon>
        <taxon>Bacillati</taxon>
        <taxon>Bacillota</taxon>
        <taxon>Clostridia</taxon>
        <taxon>Eubacteriales</taxon>
        <taxon>Clostridiaceae</taxon>
        <taxon>Clostridium</taxon>
    </lineage>
</organism>
<evidence type="ECO:0000313" key="2">
    <source>
        <dbReference type="EMBL" id="MBC2476965.1"/>
    </source>
</evidence>
<reference evidence="6" key="1">
    <citation type="submission" date="2014-12" db="EMBL/GenBank/DDBJ databases">
        <title>Genome sequence of Clostridium beijerinckii strain 59B.</title>
        <authorList>
            <person name="Little G.T."/>
            <person name="Minton N.P."/>
        </authorList>
    </citation>
    <scope>NUCLEOTIDE SEQUENCE [LARGE SCALE GENOMIC DNA]</scope>
    <source>
        <strain evidence="6">59B</strain>
    </source>
</reference>
<dbReference type="Pfam" id="PF05991">
    <property type="entry name" value="NYN_YacP"/>
    <property type="match status" value="1"/>
</dbReference>
<evidence type="ECO:0000313" key="3">
    <source>
        <dbReference type="EMBL" id="MBF7807998.1"/>
    </source>
</evidence>
<dbReference type="EMBL" id="JADOEF010000001">
    <property type="protein sequence ID" value="MBF7807998.1"/>
    <property type="molecule type" value="Genomic_DNA"/>
</dbReference>
<dbReference type="Proteomes" id="UP000031866">
    <property type="component" value="Chromosome"/>
</dbReference>
<dbReference type="Proteomes" id="UP000190959">
    <property type="component" value="Unassembled WGS sequence"/>
</dbReference>
<gene>
    <name evidence="4" type="ORF">B0H41_004099</name>
    <name evidence="5" type="ORF">CBEIBR21_20370</name>
    <name evidence="2" type="ORF">HGI39_20110</name>
    <name evidence="3" type="ORF">IS491_04655</name>
    <name evidence="1" type="ORF">LF65_00169</name>
</gene>
<dbReference type="KEGG" id="cbei:LF65_00169"/>
<protein>
    <submittedName>
        <fullName evidence="2">NYN domain-containing protein</fullName>
    </submittedName>
    <submittedName>
        <fullName evidence="1">RNA-binding protein</fullName>
    </submittedName>
</protein>
<evidence type="ECO:0000313" key="1">
    <source>
        <dbReference type="EMBL" id="AJG96848.1"/>
    </source>
</evidence>
<evidence type="ECO:0000313" key="6">
    <source>
        <dbReference type="Proteomes" id="UP000031866"/>
    </source>
</evidence>
<dbReference type="PANTHER" id="PTHR34547">
    <property type="entry name" value="YACP-LIKE NYN DOMAIN PROTEIN"/>
    <property type="match status" value="1"/>
</dbReference>
<dbReference type="GeneID" id="66343023"/>
<dbReference type="RefSeq" id="WP_011967497.1">
    <property type="nucleotide sequence ID" value="NZ_BKAK01000105.1"/>
</dbReference>
<dbReference type="PANTHER" id="PTHR34547:SF1">
    <property type="entry name" value="YACP-LIKE NYN DOMAIN PROTEIN"/>
    <property type="match status" value="1"/>
</dbReference>
<accession>A0A0B5QJJ0</accession>
<reference evidence="3" key="6">
    <citation type="submission" date="2020-11" db="EMBL/GenBank/DDBJ databases">
        <authorList>
            <person name="Thieme N."/>
            <person name="Liebl W."/>
            <person name="Zverlov V."/>
        </authorList>
    </citation>
    <scope>NUCLEOTIDE SEQUENCE</scope>
    <source>
        <strain evidence="3">NT08</strain>
    </source>
</reference>
<dbReference type="EMBL" id="JABSWW010000001">
    <property type="protein sequence ID" value="NRT90420.1"/>
    <property type="molecule type" value="Genomic_DNA"/>
</dbReference>
<evidence type="ECO:0000313" key="5">
    <source>
        <dbReference type="EMBL" id="OOP71432.1"/>
    </source>
</evidence>
<dbReference type="CDD" id="cd10912">
    <property type="entry name" value="PIN_YacP-like"/>
    <property type="match status" value="1"/>
</dbReference>
<dbReference type="OMA" id="ETADECI"/>
<dbReference type="Proteomes" id="UP001193748">
    <property type="component" value="Unassembled WGS sequence"/>
</dbReference>
<dbReference type="OrthoDB" id="9792160at2"/>
<reference evidence="1" key="2">
    <citation type="submission" date="2016-02" db="EMBL/GenBank/DDBJ databases">
        <title>Genome sequence of Clostridium beijerinckii strain 59B.</title>
        <authorList>
            <person name="Little G.T."/>
            <person name="Minton N.P."/>
        </authorList>
    </citation>
    <scope>NUCLEOTIDE SEQUENCE</scope>
    <source>
        <strain evidence="1">NCIMB 14988</strain>
    </source>
</reference>
<reference evidence="2" key="7">
    <citation type="journal article" date="2022" name="Nat. Biotechnol.">
        <title>Carbon-negative production of acetone and isopropanol by gas fermentation at industrial pilot scale.</title>
        <authorList>
            <person name="Liew F.E."/>
            <person name="Nogle R."/>
            <person name="Abdalla T."/>
            <person name="Rasor B.J."/>
            <person name="Canter C."/>
            <person name="Jensen R.O."/>
            <person name="Wang L."/>
            <person name="Strutz J."/>
            <person name="Chirania P."/>
            <person name="De Tissera S."/>
            <person name="Mueller A.P."/>
            <person name="Ruan Z."/>
            <person name="Gao A."/>
            <person name="Tran L."/>
            <person name="Engle N.L."/>
            <person name="Bromley J.C."/>
            <person name="Daniell J."/>
            <person name="Conrado R."/>
            <person name="Tschaplinski T.J."/>
            <person name="Giannone R.J."/>
            <person name="Hettich R.L."/>
            <person name="Karim A.S."/>
            <person name="Simpson S.D."/>
            <person name="Brown S.D."/>
            <person name="Leang C."/>
            <person name="Jewett M.C."/>
            <person name="Kopke M."/>
        </authorList>
    </citation>
    <scope>NUCLEOTIDE SEQUENCE</scope>
    <source>
        <strain evidence="2">DJ015</strain>
        <strain evidence="4">DJ080</strain>
    </source>
</reference>
<name>A0A0B5QJJ0_CLOBE</name>
<dbReference type="AlphaFoldDB" id="A0A0B5QJJ0"/>
<evidence type="ECO:0000313" key="4">
    <source>
        <dbReference type="EMBL" id="NRT90420.1"/>
    </source>
</evidence>
<dbReference type="STRING" id="1520.LF65_00169"/>
<dbReference type="EMBL" id="MWMH01000008">
    <property type="protein sequence ID" value="OOP71432.1"/>
    <property type="molecule type" value="Genomic_DNA"/>
</dbReference>
<sequence length="170" mass="19563">MKTIFVDGYNVINSWPNLKQKKDSSFEGARQTLIDTLHNYGVFNACRIILVFDAHKVTGSIEKKEEVNRNISVVFTKDGETADSYIEKQVNALGRKHEIVVVTSDSLEQQTIFQRGAVRMSSLEFYNEVLRIEKSIKNKADKNRISQKNIISDNIDDRIVKILEEIRRSK</sequence>
<reference evidence="2" key="4">
    <citation type="submission" date="2020-04" db="EMBL/GenBank/DDBJ databases">
        <authorList>
            <person name="Brown S."/>
        </authorList>
    </citation>
    <scope>NUCLEOTIDE SEQUENCE</scope>
    <source>
        <strain evidence="2">DJ015</strain>
    </source>
</reference>
<dbReference type="InterPro" id="IPR010298">
    <property type="entry name" value="YacP-like"/>
</dbReference>